<dbReference type="Proteomes" id="UP001157502">
    <property type="component" value="Chromosome 18"/>
</dbReference>
<dbReference type="EMBL" id="CM055745">
    <property type="protein sequence ID" value="KAJ7997971.1"/>
    <property type="molecule type" value="Genomic_DNA"/>
</dbReference>
<comment type="caution">
    <text evidence="1">The sequence shown here is derived from an EMBL/GenBank/DDBJ whole genome shotgun (WGS) entry which is preliminary data.</text>
</comment>
<sequence>MTLGKLAFQQLQKGNLIFYETDLKECGIDINEASVYSGVCTQMFRTEAVRQEKVFCFVHLSIQEFLAALYVFLSFNNNNTNLMNEQQSSIISCLKLKIPEIDFHKTAVDKAFQSETGHLDLFLRFLLGLSLESNQKHLQGLLTKTRSSSQKHEETVNYIKEKIRENPSSERCINLFHCLNELNDRSLVEEIQRYLSSGRLSSKELSPAQWSALVYVLLTSEEEIDVFDLKKYSTSEEGLLGLLPVIKTCRTALLSGCGITEEGCASLVSALKSNPSHLKELDLSNNDLKDTGVKQLSDLVKDPQCKLETLRLSGCLVTEEGCASLVSALKSNPSHLKELDLSYNHPGDSGVRLLSAGLEDPHWRLEKLNLNHCGEKWLISGLKKYVCDLTLDLNTVNRNLSLSEENRKVTWRSEEQPYPDHPERFDYCTQVLCREGLSGRCYWEVKGSGRLANIGVTYKGINRRGEGGDCGIGYNDKSWCLNCYDDSYSVWHNNKETHISVTPSDPHRVGVYLDWPAGTLSFYRVSSDTLTHLYTFRTTFTELLYPGFSVCYDTSVSLCQMERKRQKQQLLVDFWSV</sequence>
<evidence type="ECO:0000313" key="2">
    <source>
        <dbReference type="Proteomes" id="UP001157502"/>
    </source>
</evidence>
<keyword evidence="2" id="KW-1185">Reference proteome</keyword>
<reference evidence="1" key="1">
    <citation type="submission" date="2021-05" db="EMBL/GenBank/DDBJ databases">
        <authorList>
            <person name="Pan Q."/>
            <person name="Jouanno E."/>
            <person name="Zahm M."/>
            <person name="Klopp C."/>
            <person name="Cabau C."/>
            <person name="Louis A."/>
            <person name="Berthelot C."/>
            <person name="Parey E."/>
            <person name="Roest Crollius H."/>
            <person name="Montfort J."/>
            <person name="Robinson-Rechavi M."/>
            <person name="Bouchez O."/>
            <person name="Lampietro C."/>
            <person name="Lopez Roques C."/>
            <person name="Donnadieu C."/>
            <person name="Postlethwait J."/>
            <person name="Bobe J."/>
            <person name="Dillon D."/>
            <person name="Chandos A."/>
            <person name="von Hippel F."/>
            <person name="Guiguen Y."/>
        </authorList>
    </citation>
    <scope>NUCLEOTIDE SEQUENCE</scope>
    <source>
        <strain evidence="1">YG-Jan2019</strain>
    </source>
</reference>
<name>A0ACC2G305_DALPE</name>
<evidence type="ECO:0000313" key="1">
    <source>
        <dbReference type="EMBL" id="KAJ7997971.1"/>
    </source>
</evidence>
<gene>
    <name evidence="1" type="ORF">DPEC_G00217690</name>
</gene>
<accession>A0ACC2G305</accession>
<proteinExistence type="predicted"/>
<protein>
    <submittedName>
        <fullName evidence="1">Uncharacterized protein</fullName>
    </submittedName>
</protein>
<organism evidence="1 2">
    <name type="scientific">Dallia pectoralis</name>
    <name type="common">Alaska blackfish</name>
    <dbReference type="NCBI Taxonomy" id="75939"/>
    <lineage>
        <taxon>Eukaryota</taxon>
        <taxon>Metazoa</taxon>
        <taxon>Chordata</taxon>
        <taxon>Craniata</taxon>
        <taxon>Vertebrata</taxon>
        <taxon>Euteleostomi</taxon>
        <taxon>Actinopterygii</taxon>
        <taxon>Neopterygii</taxon>
        <taxon>Teleostei</taxon>
        <taxon>Protacanthopterygii</taxon>
        <taxon>Esociformes</taxon>
        <taxon>Umbridae</taxon>
        <taxon>Dallia</taxon>
    </lineage>
</organism>